<dbReference type="AlphaFoldDB" id="A0A0H3NFH8"/>
<keyword evidence="1 5" id="KW-0238">DNA-binding</keyword>
<feature type="domain" description="HTH cro/C1-type" evidence="4">
    <location>
        <begin position="33"/>
        <end position="87"/>
    </location>
</feature>
<evidence type="ECO:0000313" key="6">
    <source>
        <dbReference type="Proteomes" id="UP000002068"/>
    </source>
</evidence>
<organism evidence="5 6">
    <name type="scientific">Clostridioides difficile (strain CD196)</name>
    <name type="common">Peptoclostridium difficile</name>
    <dbReference type="NCBI Taxonomy" id="645462"/>
    <lineage>
        <taxon>Bacteria</taxon>
        <taxon>Bacillati</taxon>
        <taxon>Bacillota</taxon>
        <taxon>Clostridia</taxon>
        <taxon>Peptostreptococcales</taxon>
        <taxon>Peptostreptococcaceae</taxon>
        <taxon>Clostridioides</taxon>
    </lineage>
</organism>
<protein>
    <submittedName>
        <fullName evidence="5">Phage DNA-binding protein</fullName>
    </submittedName>
</protein>
<evidence type="ECO:0000313" key="5">
    <source>
        <dbReference type="EMBL" id="CBA65947.1"/>
    </source>
</evidence>
<dbReference type="GO" id="GO:0003700">
    <property type="term" value="F:DNA-binding transcription factor activity"/>
    <property type="evidence" value="ECO:0007669"/>
    <property type="project" value="TreeGrafter"/>
</dbReference>
<name>A0A0H3NFH8_CLODC</name>
<proteinExistence type="predicted"/>
<dbReference type="GO" id="GO:0005829">
    <property type="term" value="C:cytosol"/>
    <property type="evidence" value="ECO:0007669"/>
    <property type="project" value="TreeGrafter"/>
</dbReference>
<dbReference type="PROSITE" id="PS50943">
    <property type="entry name" value="HTH_CROC1"/>
    <property type="match status" value="1"/>
</dbReference>
<dbReference type="KEGG" id="cdc:CD196_2957"/>
<keyword evidence="3" id="KW-0812">Transmembrane</keyword>
<dbReference type="EMBL" id="FN538970">
    <property type="protein sequence ID" value="CBA65947.1"/>
    <property type="molecule type" value="Genomic_DNA"/>
</dbReference>
<evidence type="ECO:0000256" key="1">
    <source>
        <dbReference type="ARBA" id="ARBA00023125"/>
    </source>
</evidence>
<dbReference type="SMART" id="SM00530">
    <property type="entry name" value="HTH_XRE"/>
    <property type="match status" value="1"/>
</dbReference>
<evidence type="ECO:0000256" key="2">
    <source>
        <dbReference type="SAM" id="Coils"/>
    </source>
</evidence>
<dbReference type="InterPro" id="IPR050807">
    <property type="entry name" value="TransReg_Diox_bact_type"/>
</dbReference>
<reference evidence="5 6" key="1">
    <citation type="journal article" date="2009" name="Genome Biol.">
        <title>Comparative genome and phenotypic analysis of Clostridium difficile 027 strains provides insight into the evolution of a hypervirulent bacterium.</title>
        <authorList>
            <person name="Stabler R.A."/>
            <person name="He M."/>
            <person name="Dawson L."/>
            <person name="Martin M."/>
            <person name="Valiente E."/>
            <person name="Corton C."/>
            <person name="Lawley T.D."/>
            <person name="Sebaihia M."/>
            <person name="Quail M.A."/>
            <person name="Rose G."/>
            <person name="Gerding D.N."/>
            <person name="Gibert M."/>
            <person name="Popoff M.R."/>
            <person name="Parkhill J."/>
            <person name="Dougan G."/>
            <person name="Wren B.W."/>
        </authorList>
    </citation>
    <scope>NUCLEOTIDE SEQUENCE [LARGE SCALE GENOMIC DNA]</scope>
    <source>
        <strain evidence="5 6">CD196</strain>
    </source>
</reference>
<dbReference type="HOGENOM" id="CLU_1097744_0_0_9"/>
<feature type="coiled-coil region" evidence="2">
    <location>
        <begin position="249"/>
        <end position="279"/>
    </location>
</feature>
<sequence>MLSIRIYYFSVLICVLLGYTLYEVIILQIGKNLKKIRKQKELTQIQLAEISGISRNALINYENDKRIPSIDTLSKLAKALKIEKTIFYFDIENEVMTNEDVLYFLQSLFPEEYYSFDEFLNAISNLMEDDDIRITSSLLLGAWSDKDQYYKLGEKLELNENQVYNWILSDCVSNTELDFSLHPDDIKEIIKNDVLIKQSIDELLDIGLSEENIEAIYDYFSEATDNGSNIRLKKLISQKENMTIKNNDYFKLLQENNELKEKNKKLENTLKEIKKLLTKI</sequence>
<evidence type="ECO:0000259" key="4">
    <source>
        <dbReference type="PROSITE" id="PS50943"/>
    </source>
</evidence>
<accession>A0A0H3NFH8</accession>
<feature type="transmembrane region" description="Helical" evidence="3">
    <location>
        <begin position="6"/>
        <end position="30"/>
    </location>
</feature>
<dbReference type="SUPFAM" id="SSF47413">
    <property type="entry name" value="lambda repressor-like DNA-binding domains"/>
    <property type="match status" value="1"/>
</dbReference>
<gene>
    <name evidence="5" type="ordered locus">CD196_2957</name>
</gene>
<dbReference type="CDD" id="cd00093">
    <property type="entry name" value="HTH_XRE"/>
    <property type="match status" value="1"/>
</dbReference>
<dbReference type="Gene3D" id="1.10.260.40">
    <property type="entry name" value="lambda repressor-like DNA-binding domains"/>
    <property type="match status" value="1"/>
</dbReference>
<dbReference type="Proteomes" id="UP000002068">
    <property type="component" value="Chromosome"/>
</dbReference>
<keyword evidence="2" id="KW-0175">Coiled coil</keyword>
<dbReference type="Pfam" id="PF01381">
    <property type="entry name" value="HTH_3"/>
    <property type="match status" value="1"/>
</dbReference>
<dbReference type="PANTHER" id="PTHR46797:SF1">
    <property type="entry name" value="METHYLPHOSPHONATE SYNTHASE"/>
    <property type="match status" value="1"/>
</dbReference>
<dbReference type="InterPro" id="IPR010982">
    <property type="entry name" value="Lambda_DNA-bd_dom_sf"/>
</dbReference>
<keyword evidence="3" id="KW-0472">Membrane</keyword>
<keyword evidence="3" id="KW-1133">Transmembrane helix</keyword>
<evidence type="ECO:0000256" key="3">
    <source>
        <dbReference type="SAM" id="Phobius"/>
    </source>
</evidence>
<dbReference type="PANTHER" id="PTHR46797">
    <property type="entry name" value="HTH-TYPE TRANSCRIPTIONAL REGULATOR"/>
    <property type="match status" value="1"/>
</dbReference>
<dbReference type="GO" id="GO:0003677">
    <property type="term" value="F:DNA binding"/>
    <property type="evidence" value="ECO:0007669"/>
    <property type="project" value="UniProtKB-KW"/>
</dbReference>
<dbReference type="InterPro" id="IPR001387">
    <property type="entry name" value="Cro/C1-type_HTH"/>
</dbReference>